<dbReference type="EMBL" id="CP000606">
    <property type="protein sequence ID" value="ABO23386.1"/>
    <property type="molecule type" value="Genomic_DNA"/>
</dbReference>
<dbReference type="RefSeq" id="WP_011865318.1">
    <property type="nucleotide sequence ID" value="NC_009092.1"/>
</dbReference>
<evidence type="ECO:0000256" key="1">
    <source>
        <dbReference type="SAM" id="Phobius"/>
    </source>
</evidence>
<name>A3QD38_SHELP</name>
<reference evidence="2 3" key="1">
    <citation type="submission" date="2007-03" db="EMBL/GenBank/DDBJ databases">
        <title>Complete sequence of Shewanella loihica PV-4.</title>
        <authorList>
            <consortium name="US DOE Joint Genome Institute"/>
            <person name="Copeland A."/>
            <person name="Lucas S."/>
            <person name="Lapidus A."/>
            <person name="Barry K."/>
            <person name="Detter J.C."/>
            <person name="Glavina del Rio T."/>
            <person name="Hammon N."/>
            <person name="Israni S."/>
            <person name="Dalin E."/>
            <person name="Tice H."/>
            <person name="Pitluck S."/>
            <person name="Chain P."/>
            <person name="Malfatti S."/>
            <person name="Shin M."/>
            <person name="Vergez L."/>
            <person name="Schmutz J."/>
            <person name="Larimer F."/>
            <person name="Land M."/>
            <person name="Hauser L."/>
            <person name="Kyrpides N."/>
            <person name="Mikhailova N."/>
            <person name="Romine M.F."/>
            <person name="Serres G."/>
            <person name="Fredrickson J."/>
            <person name="Tiedje J."/>
            <person name="Richardson P."/>
        </authorList>
    </citation>
    <scope>NUCLEOTIDE SEQUENCE [LARGE SCALE GENOMIC DNA]</scope>
    <source>
        <strain evidence="3">ATCC BAA-1088 / PV-4</strain>
    </source>
</reference>
<dbReference type="Proteomes" id="UP000001558">
    <property type="component" value="Chromosome"/>
</dbReference>
<keyword evidence="1" id="KW-0472">Membrane</keyword>
<dbReference type="KEGG" id="slo:Shew_1519"/>
<gene>
    <name evidence="2" type="ordered locus">Shew_1519</name>
</gene>
<keyword evidence="1" id="KW-0812">Transmembrane</keyword>
<keyword evidence="3" id="KW-1185">Reference proteome</keyword>
<protein>
    <recommendedName>
        <fullName evidence="4">Galanin</fullName>
    </recommendedName>
</protein>
<feature type="transmembrane region" description="Helical" evidence="1">
    <location>
        <begin position="80"/>
        <end position="102"/>
    </location>
</feature>
<evidence type="ECO:0008006" key="4">
    <source>
        <dbReference type="Google" id="ProtNLM"/>
    </source>
</evidence>
<dbReference type="HOGENOM" id="CLU_064247_0_0_6"/>
<evidence type="ECO:0000313" key="3">
    <source>
        <dbReference type="Proteomes" id="UP000001558"/>
    </source>
</evidence>
<sequence length="338" mass="38898">MNPMEFAIPAEDKQAFSQYYAKQIAPRCRRYESARQAAAAKYLARRKISAPVTLIGLPVFLAFFALSFYGAIVLDFEDGVFYIGFAGAFLSIVAVASVIIWASSEINQLRTKIVDEIYPLLLGYFGKSFELNPSNLPELDAYKDYGLFPKYDKGYFDDSVKGKYHNVPFLMRELTLLEYKGTKDNKPQYKTLFEGVLIEFTLLKKFSGNTLVRQDKGVIGNSLVQFKQKLTRVKLEDPTFEREFQVYSDDQVEARYLLNTATMERLLSLSRFYRGELEASFKDGRLLIKIACKHNYFEPKLDLLKPLDFVEDIEQVFKEIYEVFDLIKALNLDSRTGL</sequence>
<keyword evidence="1" id="KW-1133">Transmembrane helix</keyword>
<accession>A3QD38</accession>
<dbReference type="STRING" id="323850.Shew_1519"/>
<evidence type="ECO:0000313" key="2">
    <source>
        <dbReference type="EMBL" id="ABO23386.1"/>
    </source>
</evidence>
<dbReference type="OrthoDB" id="4960523at2"/>
<organism evidence="2 3">
    <name type="scientific">Shewanella loihica (strain ATCC BAA-1088 / PV-4)</name>
    <dbReference type="NCBI Taxonomy" id="323850"/>
    <lineage>
        <taxon>Bacteria</taxon>
        <taxon>Pseudomonadati</taxon>
        <taxon>Pseudomonadota</taxon>
        <taxon>Gammaproteobacteria</taxon>
        <taxon>Alteromonadales</taxon>
        <taxon>Shewanellaceae</taxon>
        <taxon>Shewanella</taxon>
    </lineage>
</organism>
<proteinExistence type="predicted"/>
<dbReference type="InterPro" id="IPR021484">
    <property type="entry name" value="DUF3137"/>
</dbReference>
<dbReference type="eggNOG" id="COG0457">
    <property type="taxonomic scope" value="Bacteria"/>
</dbReference>
<dbReference type="AlphaFoldDB" id="A3QD38"/>
<dbReference type="Pfam" id="PF11335">
    <property type="entry name" value="DUF3137"/>
    <property type="match status" value="1"/>
</dbReference>
<feature type="transmembrane region" description="Helical" evidence="1">
    <location>
        <begin position="52"/>
        <end position="74"/>
    </location>
</feature>